<dbReference type="RefSeq" id="WP_008766764.1">
    <property type="nucleotide sequence ID" value="NZ_BAABXH010000002.1"/>
</dbReference>
<accession>C6IQT4</accession>
<dbReference type="Pfam" id="PF07715">
    <property type="entry name" value="Plug"/>
    <property type="match status" value="1"/>
</dbReference>
<evidence type="ECO:0000256" key="1">
    <source>
        <dbReference type="ARBA" id="ARBA00004571"/>
    </source>
</evidence>
<evidence type="ECO:0000256" key="4">
    <source>
        <dbReference type="ARBA" id="ARBA00022692"/>
    </source>
</evidence>
<dbReference type="InterPro" id="IPR023997">
    <property type="entry name" value="TonB-dep_OMP_SusC/RagA_CS"/>
</dbReference>
<reference evidence="11 12" key="1">
    <citation type="submission" date="2018-08" db="EMBL/GenBank/DDBJ databases">
        <title>A genome reference for cultivated species of the human gut microbiota.</title>
        <authorList>
            <person name="Zou Y."/>
            <person name="Xue W."/>
            <person name="Luo G."/>
        </authorList>
    </citation>
    <scope>NUCLEOTIDE SEQUENCE [LARGE SCALE GENOMIC DNA]</scope>
    <source>
        <strain evidence="11 12">AM30-26</strain>
    </source>
</reference>
<dbReference type="SUPFAM" id="SSF49464">
    <property type="entry name" value="Carboxypeptidase regulatory domain-like"/>
    <property type="match status" value="1"/>
</dbReference>
<dbReference type="NCBIfam" id="TIGR04056">
    <property type="entry name" value="OMP_RagA_SusC"/>
    <property type="match status" value="1"/>
</dbReference>
<dbReference type="InterPro" id="IPR039426">
    <property type="entry name" value="TonB-dep_rcpt-like"/>
</dbReference>
<keyword evidence="3 7" id="KW-1134">Transmembrane beta strand</keyword>
<comment type="similarity">
    <text evidence="7">Belongs to the TonB-dependent receptor family.</text>
</comment>
<keyword evidence="4 7" id="KW-0812">Transmembrane</keyword>
<evidence type="ECO:0000313" key="10">
    <source>
        <dbReference type="EMBL" id="MDC2237917.1"/>
    </source>
</evidence>
<dbReference type="FunFam" id="2.60.40.1120:FF:000003">
    <property type="entry name" value="Outer membrane protein Omp121"/>
    <property type="match status" value="1"/>
</dbReference>
<feature type="domain" description="Secretin/TonB short N-terminal" evidence="8">
    <location>
        <begin position="65"/>
        <end position="117"/>
    </location>
</feature>
<dbReference type="FunFam" id="2.170.130.10:FF:000008">
    <property type="entry name" value="SusC/RagA family TonB-linked outer membrane protein"/>
    <property type="match status" value="1"/>
</dbReference>
<proteinExistence type="inferred from homology"/>
<dbReference type="NCBIfam" id="TIGR04057">
    <property type="entry name" value="SusC_RagA_signa"/>
    <property type="match status" value="1"/>
</dbReference>
<reference evidence="10" key="3">
    <citation type="submission" date="2022-10" db="EMBL/GenBank/DDBJ databases">
        <title>Human gut microbiome strain richness.</title>
        <authorList>
            <person name="Chen-Liaw A."/>
        </authorList>
    </citation>
    <scope>NUCLEOTIDE SEQUENCE</scope>
    <source>
        <strain evidence="10">1001283st1_A3_1001283B150304_161114</strain>
    </source>
</reference>
<evidence type="ECO:0000256" key="3">
    <source>
        <dbReference type="ARBA" id="ARBA00022452"/>
    </source>
</evidence>
<comment type="subcellular location">
    <subcellularLocation>
        <location evidence="1 7">Cell outer membrane</location>
        <topology evidence="1 7">Multi-pass membrane protein</topology>
    </subcellularLocation>
</comment>
<evidence type="ECO:0000259" key="8">
    <source>
        <dbReference type="SMART" id="SM00965"/>
    </source>
</evidence>
<protein>
    <submittedName>
        <fullName evidence="11">SusC/RagA family TonB-linked outer membrane protein</fullName>
    </submittedName>
    <submittedName>
        <fullName evidence="9">TonB-dependent receptor</fullName>
    </submittedName>
</protein>
<keyword evidence="5 7" id="KW-0472">Membrane</keyword>
<keyword evidence="6 7" id="KW-0998">Cell outer membrane</keyword>
<reference evidence="9 13" key="2">
    <citation type="journal article" date="2019" name="Nat. Med.">
        <title>A library of human gut bacterial isolates paired with longitudinal multiomics data enables mechanistic microbiome research.</title>
        <authorList>
            <person name="Poyet M."/>
            <person name="Groussin M."/>
            <person name="Gibbons S.M."/>
            <person name="Avila-Pacheco J."/>
            <person name="Jiang X."/>
            <person name="Kearney S.M."/>
            <person name="Perrotta A.R."/>
            <person name="Berdy B."/>
            <person name="Zhao S."/>
            <person name="Lieberman T.D."/>
            <person name="Swanson P.K."/>
            <person name="Smith M."/>
            <person name="Roesemann S."/>
            <person name="Alexander J.E."/>
            <person name="Rich S.A."/>
            <person name="Livny J."/>
            <person name="Vlamakis H."/>
            <person name="Clish C."/>
            <person name="Bullock K."/>
            <person name="Deik A."/>
            <person name="Scott J."/>
            <person name="Pierce K.A."/>
            <person name="Xavier R.J."/>
            <person name="Alm E.J."/>
        </authorList>
    </citation>
    <scope>NUCLEOTIDE SEQUENCE [LARGE SCALE GENOMIC DNA]</scope>
    <source>
        <strain evidence="9 13">BIOML-A188</strain>
    </source>
</reference>
<dbReference type="Proteomes" id="UP000284785">
    <property type="component" value="Unassembled WGS sequence"/>
</dbReference>
<gene>
    <name evidence="11" type="ORF">DW780_23695</name>
    <name evidence="9" type="ORF">GAO51_04560</name>
    <name evidence="10" type="ORF">PO127_19430</name>
</gene>
<dbReference type="InterPro" id="IPR036942">
    <property type="entry name" value="Beta-barrel_TonB_sf"/>
</dbReference>
<evidence type="ECO:0000313" key="12">
    <source>
        <dbReference type="Proteomes" id="UP000284785"/>
    </source>
</evidence>
<dbReference type="InterPro" id="IPR008969">
    <property type="entry name" value="CarboxyPept-like_regulatory"/>
</dbReference>
<dbReference type="SUPFAM" id="SSF56935">
    <property type="entry name" value="Porins"/>
    <property type="match status" value="1"/>
</dbReference>
<dbReference type="Gene3D" id="2.40.170.20">
    <property type="entry name" value="TonB-dependent receptor, beta-barrel domain"/>
    <property type="match status" value="1"/>
</dbReference>
<dbReference type="GO" id="GO:0009279">
    <property type="term" value="C:cell outer membrane"/>
    <property type="evidence" value="ECO:0007669"/>
    <property type="project" value="UniProtKB-SubCell"/>
</dbReference>
<accession>A0A0N7IAG1</accession>
<evidence type="ECO:0000313" key="9">
    <source>
        <dbReference type="EMBL" id="KAB4315194.1"/>
    </source>
</evidence>
<organism evidence="11 12">
    <name type="scientific">Bacteroides thetaiotaomicron</name>
    <dbReference type="NCBI Taxonomy" id="818"/>
    <lineage>
        <taxon>Bacteria</taxon>
        <taxon>Pseudomonadati</taxon>
        <taxon>Bacteroidota</taxon>
        <taxon>Bacteroidia</taxon>
        <taxon>Bacteroidales</taxon>
        <taxon>Bacteroidaceae</taxon>
        <taxon>Bacteroides</taxon>
    </lineage>
</organism>
<keyword evidence="9" id="KW-0675">Receptor</keyword>
<dbReference type="Gene3D" id="2.60.40.1120">
    <property type="entry name" value="Carboxypeptidase-like, regulatory domain"/>
    <property type="match status" value="1"/>
</dbReference>
<dbReference type="Pfam" id="PF07660">
    <property type="entry name" value="STN"/>
    <property type="match status" value="1"/>
</dbReference>
<dbReference type="InterPro" id="IPR011662">
    <property type="entry name" value="Secretin/TonB_short_N"/>
</dbReference>
<dbReference type="Pfam" id="PF13715">
    <property type="entry name" value="CarbopepD_reg_2"/>
    <property type="match status" value="1"/>
</dbReference>
<dbReference type="Gene3D" id="2.170.130.10">
    <property type="entry name" value="TonB-dependent receptor, plug domain"/>
    <property type="match status" value="1"/>
</dbReference>
<dbReference type="EMBL" id="WCSY01000003">
    <property type="protein sequence ID" value="KAB4315194.1"/>
    <property type="molecule type" value="Genomic_DNA"/>
</dbReference>
<dbReference type="KEGG" id="btho:Btheta7330_03261"/>
<evidence type="ECO:0000256" key="2">
    <source>
        <dbReference type="ARBA" id="ARBA00022448"/>
    </source>
</evidence>
<dbReference type="Proteomes" id="UP000440614">
    <property type="component" value="Unassembled WGS sequence"/>
</dbReference>
<evidence type="ECO:0000256" key="7">
    <source>
        <dbReference type="PROSITE-ProRule" id="PRU01360"/>
    </source>
</evidence>
<sequence>MENRTPFVKLPQSTAGRSKNWRTLRAICLLLFMSISLTAYSQITVDLKGISLRASLKKIEQVSNYKFFYSESLPELSWKVSLNVRDVTIDQTMTRLLEGMELTYKKEQENVIVLIRKTQSKQLTKKVTGTVVDANGEPIIGASIVIKGESHGTITDFDGKFALPDVPEKAVLTISYIGYKTVNLATTDQTLVKVVLEEDSKMIDEVVVVGYGVQSQKLVTTSISKVKMENIDQGNDYNPIKMLQGRVAGVNISSASGTPGETPNITVRGIGSVSGGSSPLYVVDGIPSEKYPNLNPNDIESMEVLKDASAAAIYGSRANAGVVLITTKSGQQGKTKIEVSGRYGFASLASDIEMANSTEYMNTMQAAIDNYNVQMGTNLQLYIPSQIQETDWVKEISRKNSKTGTGSISISGGNEKTTFFASLGANTQEGYLNKSKYDQYNMRAKFSHKINSIFKLNMNLAGSASRSDLLEETSTSLKVLRTAREEQPWYSPYKEDGTSYKVNGTDILRHNPLMLINEEDWVAKKYQLSGVFSIDVTPFKGFKYTPTVSAYGILDNVSKKLSDKHDARKNSSGWGALAQQKDQSFRYVIDNVFSYNNEWNKLIYSVMLGHSFEKYTYEQFGAKSDNYANGAYPSSSFDLINAGPNIYAGDISYTSYALESYFGRIALNWDNKYILNASLRSDGSSRFAKNKRYGYFPSASFAWRASNEGFFPKNKYVNDAKLRLSWGMTGSMAGVSNYAPLSLISAGGASYNGSAGFQISQDARALTWEKASQFNIGFDIEMFQSRLTLNVDMFYQKTTDLLFKKPVNASTGYTTLQSNIGSLENKGLELALNGKILTGKFKWDLGGNISFVKNKLLSLIEGSEMYVVPSSGSNLLGGSMHALINGEPISTFYMLKMEGIYQRDDEVPAKLYAKGVRAGDVRYFDYNEDGDITDADRVNVGKAIPDFYGGITSNFSYKGFDLSLFGQFSVGGKVMAAWRGVNGSEGTDHLGLALSNVKVGDRGESVEQFFNISKEVANGYWRGEGTSNSIPRPVRIGVHTGYDYDYNVQTSTRYLEDASYFKLKTVTLGYTLPESITKKIHVNSLRVYVSADNLLTFTKYSGYDPETSFSGSPGDSNYGVDFGLQPVLRTFIFGLNLNF</sequence>
<evidence type="ECO:0000256" key="6">
    <source>
        <dbReference type="ARBA" id="ARBA00023237"/>
    </source>
</evidence>
<dbReference type="AlphaFoldDB" id="A0A0N7IAG1"/>
<keyword evidence="2 7" id="KW-0813">Transport</keyword>
<dbReference type="PROSITE" id="PS52016">
    <property type="entry name" value="TONB_DEPENDENT_REC_3"/>
    <property type="match status" value="1"/>
</dbReference>
<comment type="caution">
    <text evidence="11">The sequence shown here is derived from an EMBL/GenBank/DDBJ whole genome shotgun (WGS) entry which is preliminary data.</text>
</comment>
<evidence type="ECO:0000313" key="11">
    <source>
        <dbReference type="EMBL" id="RHD81642.1"/>
    </source>
</evidence>
<evidence type="ECO:0000256" key="5">
    <source>
        <dbReference type="ARBA" id="ARBA00023136"/>
    </source>
</evidence>
<dbReference type="InterPro" id="IPR012910">
    <property type="entry name" value="Plug_dom"/>
</dbReference>
<dbReference type="EMBL" id="QSJP01000030">
    <property type="protein sequence ID" value="RHD81642.1"/>
    <property type="molecule type" value="Genomic_DNA"/>
</dbReference>
<dbReference type="InterPro" id="IPR037066">
    <property type="entry name" value="Plug_dom_sf"/>
</dbReference>
<dbReference type="SMART" id="SM00965">
    <property type="entry name" value="STN"/>
    <property type="match status" value="1"/>
</dbReference>
<dbReference type="EMBL" id="JAQNVG010000038">
    <property type="protein sequence ID" value="MDC2237917.1"/>
    <property type="molecule type" value="Genomic_DNA"/>
</dbReference>
<dbReference type="Proteomes" id="UP001217776">
    <property type="component" value="Unassembled WGS sequence"/>
</dbReference>
<name>A0A0N7IAG1_BACT4</name>
<dbReference type="InterPro" id="IPR023996">
    <property type="entry name" value="TonB-dep_OMP_SusC/RagA"/>
</dbReference>
<evidence type="ECO:0000313" key="13">
    <source>
        <dbReference type="Proteomes" id="UP000440614"/>
    </source>
</evidence>